<dbReference type="EMBL" id="JAEQNC010000007">
    <property type="protein sequence ID" value="MBL0373279.1"/>
    <property type="molecule type" value="Genomic_DNA"/>
</dbReference>
<evidence type="ECO:0000313" key="8">
    <source>
        <dbReference type="Proteomes" id="UP000633219"/>
    </source>
</evidence>
<dbReference type="GO" id="GO:0005886">
    <property type="term" value="C:plasma membrane"/>
    <property type="evidence" value="ECO:0007669"/>
    <property type="project" value="UniProtKB-SubCell"/>
</dbReference>
<sequence length="417" mass="44886">MLTGNFSASLIGLAGFALTARALGPADYGILALCFAFTRAVERLVSFQSWQPLIKFGADALETGKLDDLRQLLKFGLLLDISAALLAWVVAVLLIYFASPLFGITDATRTFALIYCTVLPFQISGMPTAALRLYGRFSVLAYGQVFGSILRVLLCLLGVFLSWGLLEFTLIWMGMQIATSVSMTLYAFAELRRQGLHGTFMAPLRGVTERFPGLWRFALSANVSLTIRSSASEFDTLLVGYLADPTSAGLYHIAKRIGRIAQQAGVQVQAVVYPELAKLWATRAVGAFNQIVRQTQWILLGAGIALVGGIYVTIEPLLVWTAGADFRGAAPLVTVQAVAVMMTLCGSVMRSALLAMGLENSVLRSVLISTAAFHAIAIGLIPTIGAMGANIAHIVMATIWMATMTLSYRKNIWSQGA</sequence>
<keyword evidence="4 6" id="KW-1133">Transmembrane helix</keyword>
<keyword evidence="5 6" id="KW-0472">Membrane</keyword>
<organism evidence="7 8">
    <name type="scientific">Rhizobium setariae</name>
    <dbReference type="NCBI Taxonomy" id="2801340"/>
    <lineage>
        <taxon>Bacteria</taxon>
        <taxon>Pseudomonadati</taxon>
        <taxon>Pseudomonadota</taxon>
        <taxon>Alphaproteobacteria</taxon>
        <taxon>Hyphomicrobiales</taxon>
        <taxon>Rhizobiaceae</taxon>
        <taxon>Rhizobium/Agrobacterium group</taxon>
        <taxon>Rhizobium</taxon>
    </lineage>
</organism>
<dbReference type="Pfam" id="PF01943">
    <property type="entry name" value="Polysacc_synt"/>
    <property type="match status" value="1"/>
</dbReference>
<evidence type="ECO:0000313" key="7">
    <source>
        <dbReference type="EMBL" id="MBL0373279.1"/>
    </source>
</evidence>
<keyword evidence="3 6" id="KW-0812">Transmembrane</keyword>
<dbReference type="AlphaFoldDB" id="A0A936YS72"/>
<gene>
    <name evidence="7" type="ORF">JJB09_14675</name>
</gene>
<keyword evidence="8" id="KW-1185">Reference proteome</keyword>
<reference evidence="7" key="1">
    <citation type="submission" date="2021-01" db="EMBL/GenBank/DDBJ databases">
        <title>Rhizobium sp. strain KVB221 16S ribosomal RNA gene Genome sequencing and assembly.</title>
        <authorList>
            <person name="Kang M."/>
        </authorList>
    </citation>
    <scope>NUCLEOTIDE SEQUENCE</scope>
    <source>
        <strain evidence="7">KVB221</strain>
    </source>
</reference>
<name>A0A936YS72_9HYPH</name>
<feature type="transmembrane region" description="Helical" evidence="6">
    <location>
        <begin position="75"/>
        <end position="98"/>
    </location>
</feature>
<evidence type="ECO:0000256" key="1">
    <source>
        <dbReference type="ARBA" id="ARBA00004651"/>
    </source>
</evidence>
<comment type="caution">
    <text evidence="7">The sequence shown here is derived from an EMBL/GenBank/DDBJ whole genome shotgun (WGS) entry which is preliminary data.</text>
</comment>
<feature type="transmembrane region" description="Helical" evidence="6">
    <location>
        <begin position="170"/>
        <end position="189"/>
    </location>
</feature>
<dbReference type="PANTHER" id="PTHR30250:SF31">
    <property type="entry name" value="INNER MEMBRANE PROTEIN YGHQ"/>
    <property type="match status" value="1"/>
</dbReference>
<feature type="transmembrane region" description="Helical" evidence="6">
    <location>
        <begin position="110"/>
        <end position="133"/>
    </location>
</feature>
<evidence type="ECO:0000256" key="6">
    <source>
        <dbReference type="SAM" id="Phobius"/>
    </source>
</evidence>
<dbReference type="PANTHER" id="PTHR30250">
    <property type="entry name" value="PST FAMILY PREDICTED COLANIC ACID TRANSPORTER"/>
    <property type="match status" value="1"/>
</dbReference>
<comment type="subcellular location">
    <subcellularLocation>
        <location evidence="1">Cell membrane</location>
        <topology evidence="1">Multi-pass membrane protein</topology>
    </subcellularLocation>
</comment>
<dbReference type="InterPro" id="IPR050833">
    <property type="entry name" value="Poly_Biosynth_Transport"/>
</dbReference>
<evidence type="ECO:0000256" key="3">
    <source>
        <dbReference type="ARBA" id="ARBA00022692"/>
    </source>
</evidence>
<feature type="transmembrane region" description="Helical" evidence="6">
    <location>
        <begin position="297"/>
        <end position="314"/>
    </location>
</feature>
<protein>
    <submittedName>
        <fullName evidence="7">Lipopolysaccharide biosynthesis protein</fullName>
    </submittedName>
</protein>
<feature type="transmembrane region" description="Helical" evidence="6">
    <location>
        <begin position="145"/>
        <end position="164"/>
    </location>
</feature>
<evidence type="ECO:0000256" key="2">
    <source>
        <dbReference type="ARBA" id="ARBA00022475"/>
    </source>
</evidence>
<proteinExistence type="predicted"/>
<evidence type="ECO:0000256" key="5">
    <source>
        <dbReference type="ARBA" id="ARBA00023136"/>
    </source>
</evidence>
<dbReference type="Proteomes" id="UP000633219">
    <property type="component" value="Unassembled WGS sequence"/>
</dbReference>
<accession>A0A936YS72</accession>
<dbReference type="InterPro" id="IPR002797">
    <property type="entry name" value="Polysacc_synth"/>
</dbReference>
<evidence type="ECO:0000256" key="4">
    <source>
        <dbReference type="ARBA" id="ARBA00022989"/>
    </source>
</evidence>
<keyword evidence="2" id="KW-1003">Cell membrane</keyword>
<feature type="transmembrane region" description="Helical" evidence="6">
    <location>
        <begin position="326"/>
        <end position="349"/>
    </location>
</feature>